<dbReference type="KEGG" id="rci:RCIX2024"/>
<organism evidence="2 3">
    <name type="scientific">Methanocella arvoryzae (strain DSM 22066 / NBRC 105507 / MRE50)</name>
    <dbReference type="NCBI Taxonomy" id="351160"/>
    <lineage>
        <taxon>Archaea</taxon>
        <taxon>Methanobacteriati</taxon>
        <taxon>Methanobacteriota</taxon>
        <taxon>Stenosarchaea group</taxon>
        <taxon>Methanomicrobia</taxon>
        <taxon>Methanocellales</taxon>
        <taxon>Methanocellaceae</taxon>
        <taxon>Methanocella</taxon>
    </lineage>
</organism>
<name>Q0W369_METAR</name>
<keyword evidence="1" id="KW-0175">Coiled coil</keyword>
<dbReference type="Proteomes" id="UP000000663">
    <property type="component" value="Chromosome"/>
</dbReference>
<evidence type="ECO:0000313" key="3">
    <source>
        <dbReference type="Proteomes" id="UP000000663"/>
    </source>
</evidence>
<dbReference type="Gene3D" id="1.20.5.2950">
    <property type="match status" value="1"/>
</dbReference>
<dbReference type="STRING" id="351160.RCIX2024"/>
<evidence type="ECO:0000256" key="1">
    <source>
        <dbReference type="SAM" id="Coils"/>
    </source>
</evidence>
<evidence type="ECO:0000313" key="2">
    <source>
        <dbReference type="EMBL" id="CAJ37174.1"/>
    </source>
</evidence>
<accession>Q0W369</accession>
<dbReference type="AlphaFoldDB" id="Q0W369"/>
<keyword evidence="3" id="KW-1185">Reference proteome</keyword>
<protein>
    <submittedName>
        <fullName evidence="2">Uncharacterized protein</fullName>
    </submittedName>
</protein>
<proteinExistence type="predicted"/>
<dbReference type="eggNOG" id="arCOG03363">
    <property type="taxonomic scope" value="Archaea"/>
</dbReference>
<gene>
    <name evidence="2" type="ORF">RCIX2024</name>
</gene>
<dbReference type="EMBL" id="AM114193">
    <property type="protein sequence ID" value="CAJ37174.1"/>
    <property type="molecule type" value="Genomic_DNA"/>
</dbReference>
<dbReference type="CDD" id="cd06503">
    <property type="entry name" value="ATP-synt_Fo_b"/>
    <property type="match status" value="1"/>
</dbReference>
<reference evidence="2 3" key="1">
    <citation type="journal article" date="2006" name="Science">
        <title>Genome of rice cluster I archaea -- the key methane producers in the rice rhizosphere.</title>
        <authorList>
            <person name="Erkel C."/>
            <person name="Kube M."/>
            <person name="Reinhardt R."/>
            <person name="Liesack W."/>
        </authorList>
    </citation>
    <scope>NUCLEOTIDE SEQUENCE [LARGE SCALE GENOMIC DNA]</scope>
    <source>
        <strain evidence="3">DSM 22066 / NBRC 105507 / MRE50</strain>
    </source>
</reference>
<sequence>MSPSILRTFTLQDPAGTYQILNRLHNPDVTFYFNFMIIFRMYVRSILTPVVHLTTIPVQEFFSLIIINIAYYSTVIKSFKNEAVHLMTAIYKDDAIQGNCMSKAEILTQLKTAEEQARGRRAKAEEEARQTIANARKEASAILENARVKAAAEAQSKIDKAAAEISTESKAMRAEGEKSAAALKASAAKNVSAATDSLIKEFERYVDVRASQNG</sequence>
<feature type="coiled-coil region" evidence="1">
    <location>
        <begin position="107"/>
        <end position="145"/>
    </location>
</feature>